<dbReference type="SFLD" id="SFLDG01129">
    <property type="entry name" value="C1.5:_HAD__Beta-PGM__Phosphata"/>
    <property type="match status" value="1"/>
</dbReference>
<accession>F0SLI2</accession>
<dbReference type="RefSeq" id="WP_013626409.1">
    <property type="nucleotide sequence ID" value="NC_015174.1"/>
</dbReference>
<dbReference type="InterPro" id="IPR041492">
    <property type="entry name" value="HAD_2"/>
</dbReference>
<protein>
    <submittedName>
        <fullName evidence="1">HAD-superfamily hydrolase, subfamily IA, variant 3</fullName>
    </submittedName>
</protein>
<reference evidence="2" key="1">
    <citation type="submission" date="2011-02" db="EMBL/GenBank/DDBJ databases">
        <title>The complete genome of Planctomyces brasiliensis DSM 5305.</title>
        <authorList>
            <person name="Lucas S."/>
            <person name="Copeland A."/>
            <person name="Lapidus A."/>
            <person name="Bruce D."/>
            <person name="Goodwin L."/>
            <person name="Pitluck S."/>
            <person name="Kyrpides N."/>
            <person name="Mavromatis K."/>
            <person name="Pagani I."/>
            <person name="Ivanova N."/>
            <person name="Ovchinnikova G."/>
            <person name="Lu M."/>
            <person name="Detter J.C."/>
            <person name="Han C."/>
            <person name="Land M."/>
            <person name="Hauser L."/>
            <person name="Markowitz V."/>
            <person name="Cheng J.-F."/>
            <person name="Hugenholtz P."/>
            <person name="Woyke T."/>
            <person name="Wu D."/>
            <person name="Tindall B."/>
            <person name="Pomrenke H.G."/>
            <person name="Brambilla E."/>
            <person name="Klenk H.-P."/>
            <person name="Eisen J.A."/>
        </authorList>
    </citation>
    <scope>NUCLEOTIDE SEQUENCE [LARGE SCALE GENOMIC DNA]</scope>
    <source>
        <strain evidence="2">ATCC 49424 / DSM 5305 / JCM 21570 / NBRC 103401 / IFAM 1448</strain>
    </source>
</reference>
<dbReference type="InterPro" id="IPR006439">
    <property type="entry name" value="HAD-SF_hydro_IA"/>
</dbReference>
<dbReference type="PRINTS" id="PR00413">
    <property type="entry name" value="HADHALOGNASE"/>
</dbReference>
<gene>
    <name evidence="1" type="ordered locus">Plabr_0033</name>
</gene>
<dbReference type="Gene3D" id="1.10.150.240">
    <property type="entry name" value="Putative phosphatase, domain 2"/>
    <property type="match status" value="1"/>
</dbReference>
<dbReference type="OrthoDB" id="9797743at2"/>
<keyword evidence="2" id="KW-1185">Reference proteome</keyword>
<dbReference type="NCBIfam" id="TIGR01509">
    <property type="entry name" value="HAD-SF-IA-v3"/>
    <property type="match status" value="1"/>
</dbReference>
<dbReference type="SFLD" id="SFLDG01135">
    <property type="entry name" value="C1.5.6:_HAD__Beta-PGM__Phospha"/>
    <property type="match status" value="1"/>
</dbReference>
<dbReference type="InterPro" id="IPR036412">
    <property type="entry name" value="HAD-like_sf"/>
</dbReference>
<dbReference type="PANTHER" id="PTHR18901:SF38">
    <property type="entry name" value="PSEUDOURIDINE-5'-PHOSPHATASE"/>
    <property type="match status" value="1"/>
</dbReference>
<dbReference type="AlphaFoldDB" id="F0SLI2"/>
<dbReference type="Gene3D" id="3.40.50.1000">
    <property type="entry name" value="HAD superfamily/HAD-like"/>
    <property type="match status" value="1"/>
</dbReference>
<dbReference type="eggNOG" id="COG0637">
    <property type="taxonomic scope" value="Bacteria"/>
</dbReference>
<dbReference type="Pfam" id="PF13419">
    <property type="entry name" value="HAD_2"/>
    <property type="match status" value="1"/>
</dbReference>
<evidence type="ECO:0000313" key="2">
    <source>
        <dbReference type="Proteomes" id="UP000006860"/>
    </source>
</evidence>
<dbReference type="SUPFAM" id="SSF56784">
    <property type="entry name" value="HAD-like"/>
    <property type="match status" value="1"/>
</dbReference>
<keyword evidence="1" id="KW-0378">Hydrolase</keyword>
<dbReference type="KEGG" id="pbs:Plabr_0033"/>
<dbReference type="SFLD" id="SFLDS00003">
    <property type="entry name" value="Haloacid_Dehalogenase"/>
    <property type="match status" value="1"/>
</dbReference>
<dbReference type="PANTHER" id="PTHR18901">
    <property type="entry name" value="2-DEOXYGLUCOSE-6-PHOSPHATE PHOSPHATASE 2"/>
    <property type="match status" value="1"/>
</dbReference>
<dbReference type="STRING" id="756272.Plabr_0033"/>
<dbReference type="Proteomes" id="UP000006860">
    <property type="component" value="Chromosome"/>
</dbReference>
<organism evidence="1 2">
    <name type="scientific">Rubinisphaera brasiliensis (strain ATCC 49424 / DSM 5305 / JCM 21570 / IAM 15109 / NBRC 103401 / IFAM 1448)</name>
    <name type="common">Planctomyces brasiliensis</name>
    <dbReference type="NCBI Taxonomy" id="756272"/>
    <lineage>
        <taxon>Bacteria</taxon>
        <taxon>Pseudomonadati</taxon>
        <taxon>Planctomycetota</taxon>
        <taxon>Planctomycetia</taxon>
        <taxon>Planctomycetales</taxon>
        <taxon>Planctomycetaceae</taxon>
        <taxon>Rubinisphaera</taxon>
    </lineage>
</organism>
<dbReference type="EMBL" id="CP002546">
    <property type="protein sequence ID" value="ADY57665.1"/>
    <property type="molecule type" value="Genomic_DNA"/>
</dbReference>
<evidence type="ECO:0000313" key="1">
    <source>
        <dbReference type="EMBL" id="ADY57665.1"/>
    </source>
</evidence>
<dbReference type="GO" id="GO:0016787">
    <property type="term" value="F:hydrolase activity"/>
    <property type="evidence" value="ECO:0007669"/>
    <property type="project" value="UniProtKB-KW"/>
</dbReference>
<dbReference type="InterPro" id="IPR023198">
    <property type="entry name" value="PGP-like_dom2"/>
</dbReference>
<dbReference type="HOGENOM" id="CLU_045011_13_3_0"/>
<name>F0SLI2_RUBBR</name>
<proteinExistence type="predicted"/>
<dbReference type="InterPro" id="IPR023214">
    <property type="entry name" value="HAD_sf"/>
</dbReference>
<sequence>MAEIHAVVFDLDGLMFNTEEIFNETGTELLRRRGIMDSQPVIDRMMGRRAHEAFQQMIDFCNFSETIEELQAESDIIFRSILHDRLAPMPGLFQLLDRIEERTLPKGVATSSSRKYLEEILGTQNLFERFHMTLTSEDVTNGKPDPEIYLTAAERLQVEPAHMLVLEDSGNGTKAAAAAGAHIVSVPHVFSQGQDFTGTEHIATSLLDPYIWKLLED</sequence>